<evidence type="ECO:0000313" key="2">
    <source>
        <dbReference type="Proteomes" id="UP000050761"/>
    </source>
</evidence>
<keyword evidence="2" id="KW-1185">Reference proteome</keyword>
<accession>A0A183GU91</accession>
<protein>
    <submittedName>
        <fullName evidence="1 3">Uncharacterized protein</fullName>
    </submittedName>
</protein>
<proteinExistence type="predicted"/>
<dbReference type="Proteomes" id="UP000050761">
    <property type="component" value="Unassembled WGS sequence"/>
</dbReference>
<evidence type="ECO:0000313" key="1">
    <source>
        <dbReference type="EMBL" id="VDP56626.1"/>
    </source>
</evidence>
<organism evidence="2 3">
    <name type="scientific">Heligmosomoides polygyrus</name>
    <name type="common">Parasitic roundworm</name>
    <dbReference type="NCBI Taxonomy" id="6339"/>
    <lineage>
        <taxon>Eukaryota</taxon>
        <taxon>Metazoa</taxon>
        <taxon>Ecdysozoa</taxon>
        <taxon>Nematoda</taxon>
        <taxon>Chromadorea</taxon>
        <taxon>Rhabditida</taxon>
        <taxon>Rhabditina</taxon>
        <taxon>Rhabditomorpha</taxon>
        <taxon>Strongyloidea</taxon>
        <taxon>Heligmosomidae</taxon>
        <taxon>Heligmosomoides</taxon>
    </lineage>
</organism>
<dbReference type="EMBL" id="UZAH01039579">
    <property type="protein sequence ID" value="VDP56626.1"/>
    <property type="molecule type" value="Genomic_DNA"/>
</dbReference>
<sequence>MEPDKPPCLLLPTVCVNNGKMTLPTSSEEQPSTSGISSYAFVACSASPSQPQSAPAHSEILSPKVRYLY</sequence>
<gene>
    <name evidence="1" type="ORF">HPBE_LOCUS26260</name>
</gene>
<reference evidence="3" key="2">
    <citation type="submission" date="2019-09" db="UniProtKB">
        <authorList>
            <consortium name="WormBaseParasite"/>
        </authorList>
    </citation>
    <scope>IDENTIFICATION</scope>
</reference>
<name>A0A183GU91_HELPZ</name>
<accession>A0A3P8ING1</accession>
<evidence type="ECO:0000313" key="3">
    <source>
        <dbReference type="WBParaSite" id="HPBE_0002626101-mRNA-1"/>
    </source>
</evidence>
<dbReference type="AlphaFoldDB" id="A0A183GU91"/>
<dbReference type="WBParaSite" id="HPBE_0002626101-mRNA-1">
    <property type="protein sequence ID" value="HPBE_0002626101-mRNA-1"/>
    <property type="gene ID" value="HPBE_0002626101"/>
</dbReference>
<reference evidence="1 2" key="1">
    <citation type="submission" date="2018-11" db="EMBL/GenBank/DDBJ databases">
        <authorList>
            <consortium name="Pathogen Informatics"/>
        </authorList>
    </citation>
    <scope>NUCLEOTIDE SEQUENCE [LARGE SCALE GENOMIC DNA]</scope>
</reference>